<dbReference type="GO" id="GO:0004860">
    <property type="term" value="F:protein kinase inhibitor activity"/>
    <property type="evidence" value="ECO:0007669"/>
    <property type="project" value="UniProtKB-KW"/>
</dbReference>
<keyword evidence="2" id="KW-1185">Reference proteome</keyword>
<dbReference type="PANTHER" id="PTHR30289:SF12">
    <property type="entry name" value="UPF0098 PROTEIN YBHB"/>
    <property type="match status" value="1"/>
</dbReference>
<dbReference type="EMBL" id="CP071090">
    <property type="protein sequence ID" value="QSQ21362.1"/>
    <property type="molecule type" value="Genomic_DNA"/>
</dbReference>
<evidence type="ECO:0000313" key="2">
    <source>
        <dbReference type="Proteomes" id="UP000662747"/>
    </source>
</evidence>
<dbReference type="InterPro" id="IPR008914">
    <property type="entry name" value="PEBP"/>
</dbReference>
<accession>A0ABX7NR69</accession>
<protein>
    <submittedName>
        <fullName evidence="1">YbhB/YbcL family Raf kinase inhibitor-like protein</fullName>
    </submittedName>
</protein>
<evidence type="ECO:0000313" key="1">
    <source>
        <dbReference type="EMBL" id="QSQ21362.1"/>
    </source>
</evidence>
<dbReference type="PANTHER" id="PTHR30289">
    <property type="entry name" value="UNCHARACTERIZED PROTEIN YBCL-RELATED"/>
    <property type="match status" value="1"/>
</dbReference>
<reference evidence="1 2" key="1">
    <citation type="submission" date="2021-02" db="EMBL/GenBank/DDBJ databases">
        <title>De Novo genome assembly of isolated myxobacteria.</title>
        <authorList>
            <person name="Stevens D.C."/>
        </authorList>
    </citation>
    <scope>NUCLEOTIDE SEQUENCE [LARGE SCALE GENOMIC DNA]</scope>
    <source>
        <strain evidence="2">SCPEA02</strain>
    </source>
</reference>
<dbReference type="Pfam" id="PF01161">
    <property type="entry name" value="PBP"/>
    <property type="match status" value="1"/>
</dbReference>
<gene>
    <name evidence="1" type="ORF">JY651_40280</name>
</gene>
<keyword evidence="1" id="KW-0649">Protein kinase inhibitor</keyword>
<dbReference type="NCBIfam" id="TIGR00481">
    <property type="entry name" value="YbhB/YbcL family Raf kinase inhibitor-like protein"/>
    <property type="match status" value="1"/>
</dbReference>
<dbReference type="Gene3D" id="3.90.280.10">
    <property type="entry name" value="PEBP-like"/>
    <property type="match status" value="1"/>
</dbReference>
<name>A0ABX7NR69_9BACT</name>
<sequence length="161" mass="16921">MTFRLFSNELHDGGTLSTAHVFNGFGHQGENRSPQLSWEGVPEGTRSLVLTMYDPDAPTGSGFWHWVVVDIPADVTELASGAGSGAAALPGRSRQTRTDIGGPGYVGAAPPPGPAHRYVFTLHALSIDTLPVPDDASGALVGLFTTMNKLGEASLTVRYCV</sequence>
<proteinExistence type="predicted"/>
<dbReference type="Proteomes" id="UP000662747">
    <property type="component" value="Chromosome"/>
</dbReference>
<dbReference type="InterPro" id="IPR036610">
    <property type="entry name" value="PEBP-like_sf"/>
</dbReference>
<dbReference type="SUPFAM" id="SSF49777">
    <property type="entry name" value="PEBP-like"/>
    <property type="match status" value="1"/>
</dbReference>
<organism evidence="1 2">
    <name type="scientific">Pyxidicoccus parkwayensis</name>
    <dbReference type="NCBI Taxonomy" id="2813578"/>
    <lineage>
        <taxon>Bacteria</taxon>
        <taxon>Pseudomonadati</taxon>
        <taxon>Myxococcota</taxon>
        <taxon>Myxococcia</taxon>
        <taxon>Myxococcales</taxon>
        <taxon>Cystobacterineae</taxon>
        <taxon>Myxococcaceae</taxon>
        <taxon>Pyxidicoccus</taxon>
    </lineage>
</organism>
<dbReference type="InterPro" id="IPR005247">
    <property type="entry name" value="YbhB_YbcL/LppC-like"/>
</dbReference>
<dbReference type="RefSeq" id="WP_206722940.1">
    <property type="nucleotide sequence ID" value="NZ_CP071090.1"/>
</dbReference>
<dbReference type="CDD" id="cd00865">
    <property type="entry name" value="PEBP_bact_arch"/>
    <property type="match status" value="1"/>
</dbReference>